<evidence type="ECO:0000313" key="3">
    <source>
        <dbReference type="Proteomes" id="UP001431429"/>
    </source>
</evidence>
<reference evidence="2" key="1">
    <citation type="submission" date="2022-06" db="EMBL/GenBank/DDBJ databases">
        <title>Genome public.</title>
        <authorList>
            <person name="Sun Q."/>
        </authorList>
    </citation>
    <scope>NUCLEOTIDE SEQUENCE</scope>
    <source>
        <strain evidence="2">CWNU-1</strain>
    </source>
</reference>
<dbReference type="InterPro" id="IPR015943">
    <property type="entry name" value="WD40/YVTN_repeat-like_dom_sf"/>
</dbReference>
<organism evidence="2 3">
    <name type="scientific">Streptomyces albipurpureus</name>
    <dbReference type="NCBI Taxonomy" id="2897419"/>
    <lineage>
        <taxon>Bacteria</taxon>
        <taxon>Bacillati</taxon>
        <taxon>Actinomycetota</taxon>
        <taxon>Actinomycetes</taxon>
        <taxon>Kitasatosporales</taxon>
        <taxon>Streptomycetaceae</taxon>
        <taxon>Streptomyces</taxon>
    </lineage>
</organism>
<evidence type="ECO:0000256" key="1">
    <source>
        <dbReference type="SAM" id="SignalP"/>
    </source>
</evidence>
<dbReference type="InterPro" id="IPR002860">
    <property type="entry name" value="BNR_rpt"/>
</dbReference>
<dbReference type="InterPro" id="IPR054817">
    <property type="entry name" value="Glycosyl_F510_1955-like"/>
</dbReference>
<evidence type="ECO:0000313" key="2">
    <source>
        <dbReference type="EMBL" id="MCM2392803.1"/>
    </source>
</evidence>
<dbReference type="Proteomes" id="UP001431429">
    <property type="component" value="Unassembled WGS sequence"/>
</dbReference>
<dbReference type="EMBL" id="JAMQAW010000050">
    <property type="protein sequence ID" value="MCM2392803.1"/>
    <property type="molecule type" value="Genomic_DNA"/>
</dbReference>
<proteinExistence type="predicted"/>
<feature type="chain" id="PRO_5046427937" evidence="1">
    <location>
        <begin position="24"/>
        <end position="294"/>
    </location>
</feature>
<dbReference type="RefSeq" id="WP_250923128.1">
    <property type="nucleotide sequence ID" value="NZ_JAMQAW010000050.1"/>
</dbReference>
<dbReference type="SUPFAM" id="SSF110296">
    <property type="entry name" value="Oligoxyloglucan reducing end-specific cellobiohydrolase"/>
    <property type="match status" value="1"/>
</dbReference>
<dbReference type="Pfam" id="PF02012">
    <property type="entry name" value="BNR"/>
    <property type="match status" value="2"/>
</dbReference>
<dbReference type="NCBIfam" id="NF045728">
    <property type="entry name" value="glycosyl_F510_1955"/>
    <property type="match status" value="1"/>
</dbReference>
<sequence>MKKRHLTVSTTAAVLVLALSACTGGSSDSPSASSSEKGAPKTTISHIHGVEIGPSDGKLYVATHEGIYTPDLNGRPELVGDRKDDFMGFTITADGAFLASGHPAPGRDAPGNLGLIESTDGGKTWKDRSLTGEVDFHSLDHAHQTIYGYDSTNGLLRISKDGSSWDQRSKLKALDIAVSPQDANTILATTESGVIRSTDGGKSFGSGSKPVMAFLSWTAPNALYGINPSGELSKSTDGGQTWQKTSTVRGGAPQALTAVTETHLIVASQDGVYESKDGGKNFVRRLDVSSGGDH</sequence>
<dbReference type="Gene3D" id="2.130.10.10">
    <property type="entry name" value="YVTN repeat-like/Quinoprotein amine dehydrogenase"/>
    <property type="match status" value="2"/>
</dbReference>
<accession>A0ABT0UW50</accession>
<dbReference type="CDD" id="cd15482">
    <property type="entry name" value="Sialidase_non-viral"/>
    <property type="match status" value="1"/>
</dbReference>
<protein>
    <submittedName>
        <fullName evidence="2">Exo-alpha-sialidase</fullName>
    </submittedName>
</protein>
<dbReference type="PROSITE" id="PS51257">
    <property type="entry name" value="PROKAR_LIPOPROTEIN"/>
    <property type="match status" value="1"/>
</dbReference>
<gene>
    <name evidence="2" type="ORF">NBG84_31715</name>
</gene>
<comment type="caution">
    <text evidence="2">The sequence shown here is derived from an EMBL/GenBank/DDBJ whole genome shotgun (WGS) entry which is preliminary data.</text>
</comment>
<name>A0ABT0UW50_9ACTN</name>
<feature type="signal peptide" evidence="1">
    <location>
        <begin position="1"/>
        <end position="23"/>
    </location>
</feature>
<keyword evidence="1" id="KW-0732">Signal</keyword>
<keyword evidence="3" id="KW-1185">Reference proteome</keyword>